<dbReference type="Pfam" id="PF00300">
    <property type="entry name" value="His_Phos_1"/>
    <property type="match status" value="1"/>
</dbReference>
<reference evidence="2 3" key="2">
    <citation type="journal article" date="2016" name="Genome Announc.">
        <title>Permanent Draft Genome Sequences for Two Variants of Frankia sp. Strain CpI1, the First Frankia Strain Isolated from Root Nodules of Comptonia peregrina.</title>
        <authorList>
            <person name="Oshone R."/>
            <person name="Hurst S.G.IV."/>
            <person name="Abebe-Akele F."/>
            <person name="Simpson S."/>
            <person name="Morris K."/>
            <person name="Thomas W.K."/>
            <person name="Tisa L.S."/>
        </authorList>
    </citation>
    <scope>NUCLEOTIDE SEQUENCE [LARGE SCALE GENOMIC DNA]</scope>
    <source>
        <strain evidence="3">CpI1-S</strain>
    </source>
</reference>
<dbReference type="GO" id="GO:0016791">
    <property type="term" value="F:phosphatase activity"/>
    <property type="evidence" value="ECO:0007669"/>
    <property type="project" value="TreeGrafter"/>
</dbReference>
<feature type="region of interest" description="Disordered" evidence="1">
    <location>
        <begin position="241"/>
        <end position="305"/>
    </location>
</feature>
<dbReference type="InterPro" id="IPR029033">
    <property type="entry name" value="His_PPase_superfam"/>
</dbReference>
<protein>
    <submittedName>
        <fullName evidence="2">Putative phosphomutase, MSMEG_4193 family</fullName>
    </submittedName>
</protein>
<dbReference type="Proteomes" id="UP000032545">
    <property type="component" value="Unassembled WGS sequence"/>
</dbReference>
<dbReference type="PANTHER" id="PTHR48100">
    <property type="entry name" value="BROAD-SPECIFICITY PHOSPHATASE YOR283W-RELATED"/>
    <property type="match status" value="1"/>
</dbReference>
<dbReference type="PATRIC" id="fig|1502723.3.peg.1666"/>
<feature type="compositionally biased region" description="Pro residues" evidence="1">
    <location>
        <begin position="296"/>
        <end position="305"/>
    </location>
</feature>
<dbReference type="PANTHER" id="PTHR48100:SF2">
    <property type="entry name" value="CONSERVED PROTEIN"/>
    <property type="match status" value="1"/>
</dbReference>
<feature type="compositionally biased region" description="Low complexity" evidence="1">
    <location>
        <begin position="269"/>
        <end position="281"/>
    </location>
</feature>
<dbReference type="InterPro" id="IPR050275">
    <property type="entry name" value="PGM_Phosphatase"/>
</dbReference>
<name>A0A0D8BFR6_9ACTN</name>
<comment type="caution">
    <text evidence="2">The sequence shown here is derived from an EMBL/GenBank/DDBJ whole genome shotgun (WGS) entry which is preliminary data.</text>
</comment>
<dbReference type="InterPro" id="IPR013078">
    <property type="entry name" value="His_Pase_superF_clade-1"/>
</dbReference>
<keyword evidence="3" id="KW-1185">Reference proteome</keyword>
<dbReference type="SUPFAM" id="SSF53254">
    <property type="entry name" value="Phosphoglycerate mutase-like"/>
    <property type="match status" value="1"/>
</dbReference>
<gene>
    <name evidence="2" type="ORF">FF36_02561</name>
</gene>
<reference evidence="3" key="1">
    <citation type="submission" date="2015-02" db="EMBL/GenBank/DDBJ databases">
        <title>Draft Genome of Frankia sp. CpI1-S.</title>
        <authorList>
            <person name="Oshone R.T."/>
            <person name="Ngom M."/>
            <person name="Ghodhbane-Gtari F."/>
            <person name="Gtari M."/>
            <person name="Morris K."/>
            <person name="Thomas K."/>
            <person name="Sen A."/>
            <person name="Tisa L.S."/>
        </authorList>
    </citation>
    <scope>NUCLEOTIDE SEQUENCE [LARGE SCALE GENOMIC DNA]</scope>
    <source>
        <strain evidence="3">CpI1-S</strain>
    </source>
</reference>
<sequence length="305" mass="31443">MSGATASRRAWSATRGSGGVADPSDLEGTDRLTTVLLVRHGLTAVTGKILLGWTPGVSLDERGRRQASDLAGRLGDIPLAAIVSSPLERCRETAGTIAARRPDGPTAPGGVQPVAVDERFGECRYGDWTGQELAVLAKDPLWAVVQSHPSAVVFPGPEGEALRDTQARGVTAVREWNDRLGPDATWLLCSHGDVIRTIVADALGMHLDMYHRITVDPCSLTVIRYGERRPFVRRINDIGGDVAELLPPPPKPEGEAAAGDGGDGGDGAAGPPAGDGAAPRPALSPDEVVGGGAGSYPPPAGGGAV</sequence>
<evidence type="ECO:0000313" key="3">
    <source>
        <dbReference type="Proteomes" id="UP000032545"/>
    </source>
</evidence>
<feature type="compositionally biased region" description="Low complexity" evidence="1">
    <location>
        <begin position="1"/>
        <end position="15"/>
    </location>
</feature>
<dbReference type="AlphaFoldDB" id="A0A0D8BFR6"/>
<dbReference type="InterPro" id="IPR022492">
    <property type="entry name" value="Phosphomutase_MSMEG4193_put"/>
</dbReference>
<evidence type="ECO:0000313" key="2">
    <source>
        <dbReference type="EMBL" id="KJE23133.1"/>
    </source>
</evidence>
<proteinExistence type="predicted"/>
<feature type="region of interest" description="Disordered" evidence="1">
    <location>
        <begin position="1"/>
        <end position="26"/>
    </location>
</feature>
<accession>A0A0D8BFR6</accession>
<dbReference type="EMBL" id="JYFN01000016">
    <property type="protein sequence ID" value="KJE23133.1"/>
    <property type="molecule type" value="Genomic_DNA"/>
</dbReference>
<dbReference type="Gene3D" id="3.40.50.1240">
    <property type="entry name" value="Phosphoglycerate mutase-like"/>
    <property type="match status" value="1"/>
</dbReference>
<feature type="compositionally biased region" description="Gly residues" evidence="1">
    <location>
        <begin position="259"/>
        <end position="268"/>
    </location>
</feature>
<dbReference type="GO" id="GO:0005737">
    <property type="term" value="C:cytoplasm"/>
    <property type="evidence" value="ECO:0007669"/>
    <property type="project" value="TreeGrafter"/>
</dbReference>
<organism evidence="2 3">
    <name type="scientific">Frankia torreyi</name>
    <dbReference type="NCBI Taxonomy" id="1856"/>
    <lineage>
        <taxon>Bacteria</taxon>
        <taxon>Bacillati</taxon>
        <taxon>Actinomycetota</taxon>
        <taxon>Actinomycetes</taxon>
        <taxon>Frankiales</taxon>
        <taxon>Frankiaceae</taxon>
        <taxon>Frankia</taxon>
    </lineage>
</organism>
<dbReference type="CDD" id="cd07067">
    <property type="entry name" value="HP_PGM_like"/>
    <property type="match status" value="1"/>
</dbReference>
<dbReference type="SMART" id="SM00855">
    <property type="entry name" value="PGAM"/>
    <property type="match status" value="1"/>
</dbReference>
<dbReference type="NCBIfam" id="TIGR03848">
    <property type="entry name" value="MSMEG_4193"/>
    <property type="match status" value="1"/>
</dbReference>
<evidence type="ECO:0000256" key="1">
    <source>
        <dbReference type="SAM" id="MobiDB-lite"/>
    </source>
</evidence>